<reference evidence="9 10" key="1">
    <citation type="journal article" date="2018" name="Nat. Genet.">
        <title>The Rosa genome provides new insights in the design of modern roses.</title>
        <authorList>
            <person name="Bendahmane M."/>
        </authorList>
    </citation>
    <scope>NUCLEOTIDE SEQUENCE [LARGE SCALE GENOMIC DNA]</scope>
    <source>
        <strain evidence="10">cv. Old Blush</strain>
    </source>
</reference>
<keyword evidence="3 8" id="KW-0349">Heme</keyword>
<dbReference type="EC" id="1.14.14.145" evidence="9"/>
<keyword evidence="5 9" id="KW-0560">Oxidoreductase</keyword>
<sequence>MSVMDFVSTAIALSLAVTLATLVIRHHAGRLRAKKKSYHPVAGTVLNQLFNFPRLHHYMTELACRYKTYRLLDLSRSAVYTVDPANVEYMLKTNFANYGKGLYMHSILSDVLGNGIFAVDGGKWRHQRKALSSEFSTKMLRDFSSAVFKLGAVKLARVIATCDQAIEIQDLLMKSSLDSIIKILLGIELDSLSGTNEEGNRFSIAFDQANETTMFRFVDIFWKIKRFLNIGREAVLRENSSVIDQFVYKLIKSKIEIMHHLEDKQSLITKRDFVSRLLDSNETDPKYLRDMVLSFMVAGKDSLAVTPSWFLYMMCKHLQIQEKIAQEVREVINLKDNSSVDELAASLTDEALKKMQYLHAALTETIRLYPAVPMDAKMCFSDDTWPDGLSVKKGDVIVYQPYAMGRMKFLWGDDAEEFRPERWLDKNGQFQDESPFKFTAFQAGPRICPGQEHAYMYMKIFSAVLLGSYIFKLADETKVVNYKTMVSLQIDGGLYLHATPRSGNGRPYIPCSKHLSRLHYINSLA</sequence>
<name>A0A2P6SML6_ROSCH</name>
<dbReference type="PRINTS" id="PR00463">
    <property type="entry name" value="EP450I"/>
</dbReference>
<dbReference type="EMBL" id="PDCK01000039">
    <property type="protein sequence ID" value="PRQ59938.1"/>
    <property type="molecule type" value="Genomic_DNA"/>
</dbReference>
<dbReference type="OrthoDB" id="1470350at2759"/>
<dbReference type="InterPro" id="IPR002401">
    <property type="entry name" value="Cyt_P450_E_grp-I"/>
</dbReference>
<keyword evidence="7" id="KW-0503">Monooxygenase</keyword>
<evidence type="ECO:0000256" key="2">
    <source>
        <dbReference type="ARBA" id="ARBA00010617"/>
    </source>
</evidence>
<protein>
    <submittedName>
        <fullName evidence="9">Putative abieta-7,13-dien-18-ol hydroxylase</fullName>
        <ecNumber evidence="9">1.14.14.145</ecNumber>
    </submittedName>
</protein>
<dbReference type="GO" id="GO:0036204">
    <property type="term" value="F:abieta-7,13-dien-18-ol hydroxylase activity"/>
    <property type="evidence" value="ECO:0007669"/>
    <property type="project" value="UniProtKB-EC"/>
</dbReference>
<dbReference type="SUPFAM" id="SSF48264">
    <property type="entry name" value="Cytochrome P450"/>
    <property type="match status" value="1"/>
</dbReference>
<gene>
    <name evidence="9" type="ORF">RchiOBHm_Chr1g0375681</name>
</gene>
<evidence type="ECO:0000256" key="5">
    <source>
        <dbReference type="ARBA" id="ARBA00023002"/>
    </source>
</evidence>
<evidence type="ECO:0000313" key="9">
    <source>
        <dbReference type="EMBL" id="PRQ59938.1"/>
    </source>
</evidence>
<dbReference type="PRINTS" id="PR00385">
    <property type="entry name" value="P450"/>
</dbReference>
<keyword evidence="6 8" id="KW-0408">Iron</keyword>
<dbReference type="PANTHER" id="PTHR24296">
    <property type="entry name" value="CYTOCHROME P450"/>
    <property type="match status" value="1"/>
</dbReference>
<organism evidence="9 10">
    <name type="scientific">Rosa chinensis</name>
    <name type="common">China rose</name>
    <dbReference type="NCBI Taxonomy" id="74649"/>
    <lineage>
        <taxon>Eukaryota</taxon>
        <taxon>Viridiplantae</taxon>
        <taxon>Streptophyta</taxon>
        <taxon>Embryophyta</taxon>
        <taxon>Tracheophyta</taxon>
        <taxon>Spermatophyta</taxon>
        <taxon>Magnoliopsida</taxon>
        <taxon>eudicotyledons</taxon>
        <taxon>Gunneridae</taxon>
        <taxon>Pentapetalae</taxon>
        <taxon>rosids</taxon>
        <taxon>fabids</taxon>
        <taxon>Rosales</taxon>
        <taxon>Rosaceae</taxon>
        <taxon>Rosoideae</taxon>
        <taxon>Rosoideae incertae sedis</taxon>
        <taxon>Rosa</taxon>
    </lineage>
</organism>
<dbReference type="GO" id="GO:0005506">
    <property type="term" value="F:iron ion binding"/>
    <property type="evidence" value="ECO:0007669"/>
    <property type="project" value="InterPro"/>
</dbReference>
<dbReference type="STRING" id="74649.A0A2P6SML6"/>
<evidence type="ECO:0000256" key="1">
    <source>
        <dbReference type="ARBA" id="ARBA00001971"/>
    </source>
</evidence>
<keyword evidence="4 8" id="KW-0479">Metal-binding</keyword>
<dbReference type="Gramene" id="PRQ59938">
    <property type="protein sequence ID" value="PRQ59938"/>
    <property type="gene ID" value="RchiOBHm_Chr1g0375681"/>
</dbReference>
<evidence type="ECO:0000256" key="4">
    <source>
        <dbReference type="ARBA" id="ARBA00022723"/>
    </source>
</evidence>
<dbReference type="InterPro" id="IPR001128">
    <property type="entry name" value="Cyt_P450"/>
</dbReference>
<comment type="cofactor">
    <cofactor evidence="1 8">
        <name>heme</name>
        <dbReference type="ChEBI" id="CHEBI:30413"/>
    </cofactor>
</comment>
<dbReference type="Pfam" id="PF00067">
    <property type="entry name" value="p450"/>
    <property type="match status" value="1"/>
</dbReference>
<evidence type="ECO:0000256" key="8">
    <source>
        <dbReference type="PIRSR" id="PIRSR602401-1"/>
    </source>
</evidence>
<comment type="caution">
    <text evidence="9">The sequence shown here is derived from an EMBL/GenBank/DDBJ whole genome shotgun (WGS) entry which is preliminary data.</text>
</comment>
<keyword evidence="10" id="KW-1185">Reference proteome</keyword>
<evidence type="ECO:0000256" key="6">
    <source>
        <dbReference type="ARBA" id="ARBA00023004"/>
    </source>
</evidence>
<dbReference type="InterPro" id="IPR036396">
    <property type="entry name" value="Cyt_P450_sf"/>
</dbReference>
<evidence type="ECO:0000313" key="10">
    <source>
        <dbReference type="Proteomes" id="UP000238479"/>
    </source>
</evidence>
<dbReference type="OMA" id="FIRSEVY"/>
<dbReference type="Gene3D" id="1.10.630.10">
    <property type="entry name" value="Cytochrome P450"/>
    <property type="match status" value="1"/>
</dbReference>
<dbReference type="CDD" id="cd11064">
    <property type="entry name" value="CYP86A"/>
    <property type="match status" value="1"/>
</dbReference>
<proteinExistence type="inferred from homology"/>
<accession>A0A2P6SML6</accession>
<evidence type="ECO:0000256" key="3">
    <source>
        <dbReference type="ARBA" id="ARBA00022617"/>
    </source>
</evidence>
<feature type="binding site" description="axial binding residue" evidence="8">
    <location>
        <position position="448"/>
    </location>
    <ligand>
        <name>heme</name>
        <dbReference type="ChEBI" id="CHEBI:30413"/>
    </ligand>
    <ligandPart>
        <name>Fe</name>
        <dbReference type="ChEBI" id="CHEBI:18248"/>
    </ligandPart>
</feature>
<dbReference type="Proteomes" id="UP000238479">
    <property type="component" value="Chromosome 1"/>
</dbReference>
<dbReference type="GO" id="GO:0020037">
    <property type="term" value="F:heme binding"/>
    <property type="evidence" value="ECO:0007669"/>
    <property type="project" value="InterPro"/>
</dbReference>
<evidence type="ECO:0000256" key="7">
    <source>
        <dbReference type="ARBA" id="ARBA00023033"/>
    </source>
</evidence>
<dbReference type="AlphaFoldDB" id="A0A2P6SML6"/>
<comment type="similarity">
    <text evidence="2">Belongs to the cytochrome P450 family.</text>
</comment>